<gene>
    <name evidence="1" type="ORF">PAMC26577_37720</name>
</gene>
<dbReference type="EMBL" id="NBTZ01000160">
    <property type="protein sequence ID" value="OTP66432.1"/>
    <property type="molecule type" value="Genomic_DNA"/>
</dbReference>
<dbReference type="Proteomes" id="UP000195221">
    <property type="component" value="Unassembled WGS sequence"/>
</dbReference>
<dbReference type="AlphaFoldDB" id="A0A242M5R0"/>
<organism evidence="1 2">
    <name type="scientific">Caballeronia sordidicola</name>
    <name type="common">Burkholderia sordidicola</name>
    <dbReference type="NCBI Taxonomy" id="196367"/>
    <lineage>
        <taxon>Bacteria</taxon>
        <taxon>Pseudomonadati</taxon>
        <taxon>Pseudomonadota</taxon>
        <taxon>Betaproteobacteria</taxon>
        <taxon>Burkholderiales</taxon>
        <taxon>Burkholderiaceae</taxon>
        <taxon>Caballeronia</taxon>
    </lineage>
</organism>
<accession>A0A242M5R0</accession>
<name>A0A242M5R0_CABSO</name>
<comment type="caution">
    <text evidence="1">The sequence shown here is derived from an EMBL/GenBank/DDBJ whole genome shotgun (WGS) entry which is preliminary data.</text>
</comment>
<reference evidence="1 2" key="1">
    <citation type="submission" date="2017-03" db="EMBL/GenBank/DDBJ databases">
        <title>Genome analysis of strain PAMC 26577.</title>
        <authorList>
            <person name="Oh H.-M."/>
            <person name="Yang J.-A."/>
        </authorList>
    </citation>
    <scope>NUCLEOTIDE SEQUENCE [LARGE SCALE GENOMIC DNA]</scope>
    <source>
        <strain evidence="1 2">PAMC 26577</strain>
    </source>
</reference>
<sequence length="50" mass="5692">MVTRSHRTLQPERTPTTQDILRVWRADRCVSASSAQHVNFRHIGAISFSA</sequence>
<protein>
    <submittedName>
        <fullName evidence="1">Uncharacterized protein</fullName>
    </submittedName>
</protein>
<proteinExistence type="predicted"/>
<evidence type="ECO:0000313" key="1">
    <source>
        <dbReference type="EMBL" id="OTP66432.1"/>
    </source>
</evidence>
<evidence type="ECO:0000313" key="2">
    <source>
        <dbReference type="Proteomes" id="UP000195221"/>
    </source>
</evidence>